<protein>
    <recommendedName>
        <fullName evidence="3">Lipoprotein</fullName>
    </recommendedName>
</protein>
<dbReference type="EMBL" id="CP043494">
    <property type="protein sequence ID" value="WNG43833.1"/>
    <property type="molecule type" value="Genomic_DNA"/>
</dbReference>
<dbReference type="RefSeq" id="WP_395815588.1">
    <property type="nucleotide sequence ID" value="NZ_CP043494.1"/>
</dbReference>
<evidence type="ECO:0000313" key="1">
    <source>
        <dbReference type="EMBL" id="WNG43833.1"/>
    </source>
</evidence>
<proteinExistence type="predicted"/>
<organism evidence="1 2">
    <name type="scientific">Archangium minus</name>
    <dbReference type="NCBI Taxonomy" id="83450"/>
    <lineage>
        <taxon>Bacteria</taxon>
        <taxon>Pseudomonadati</taxon>
        <taxon>Myxococcota</taxon>
        <taxon>Myxococcia</taxon>
        <taxon>Myxococcales</taxon>
        <taxon>Cystobacterineae</taxon>
        <taxon>Archangiaceae</taxon>
        <taxon>Archangium</taxon>
    </lineage>
</organism>
<dbReference type="Proteomes" id="UP001611383">
    <property type="component" value="Chromosome"/>
</dbReference>
<keyword evidence="2" id="KW-1185">Reference proteome</keyword>
<name>A0ABY9WJM7_9BACT</name>
<reference evidence="1 2" key="1">
    <citation type="submission" date="2019-08" db="EMBL/GenBank/DDBJ databases">
        <title>Archangium and Cystobacter genomes.</title>
        <authorList>
            <person name="Chen I.-C.K."/>
            <person name="Wielgoss S."/>
        </authorList>
    </citation>
    <scope>NUCLEOTIDE SEQUENCE [LARGE SCALE GENOMIC DNA]</scope>
    <source>
        <strain evidence="1 2">Cbm 6</strain>
    </source>
</reference>
<evidence type="ECO:0008006" key="3">
    <source>
        <dbReference type="Google" id="ProtNLM"/>
    </source>
</evidence>
<accession>A0ABY9WJM7</accession>
<evidence type="ECO:0000313" key="2">
    <source>
        <dbReference type="Proteomes" id="UP001611383"/>
    </source>
</evidence>
<sequence>MMRWMWLALALALGGIQLGCGEDANEDSDRDGVVNSEDCDTTSSLRWRRVQAYDDADRDGHGSGELIWVCAGHNLPSTVAAEAGDCAPTDFKRWRTLEGLYYVDADQDGVGKGPLVTACVGAEVTGYTQSQGEDDCDDANPQVWAVRMLFIDEDKDGAAGGEPVRHCIGATLPPGTSETATDCAPQDASRYTPISYRFRDADGDGATVPEEGTVCSNGKLPTGYRLEPAAQTDCDDTRSSQWQWLDLYPDADGDLVGSEPAEQRCSGLNPEPGYVRTAGDCAPEDRNRWEMKSYSYRDADGDGAWASSGGQVCSGSFLPSGYSTWASAPTDCDDTNAAARVTWNVFPDTDHDGVGAGSNETLCAGPTRPYGYSDKGTDCAPEDASRWQGLTYQYRDADGDSFTVAAGGSLCAGTHLPAGYTNTSRGNDCNDSRADVYQGIQAYADMDGDGVGAGSAESFCTNGASPAGYSLQGTDCAPEDALLWRKLSYKYVDADGDGYTASSTGEVCTGSTLPPPYANTASGNDCDDTDPALYLWRVLYPDNDGDGVGAPPRAVMCLDDGPVPPGYSIYGFDPDDSNPVVSHPAQDPELEVLLFDD</sequence>
<gene>
    <name evidence="1" type="ORF">F0U60_06770</name>
</gene>